<protein>
    <submittedName>
        <fullName evidence="2">Uncharacterized protein</fullName>
    </submittedName>
</protein>
<proteinExistence type="predicted"/>
<evidence type="ECO:0000256" key="1">
    <source>
        <dbReference type="SAM" id="MobiDB-lite"/>
    </source>
</evidence>
<reference evidence="2 3" key="1">
    <citation type="journal article" date="2019" name="Commun. Biol.">
        <title>The bagworm genome reveals a unique fibroin gene that provides high tensile strength.</title>
        <authorList>
            <person name="Kono N."/>
            <person name="Nakamura H."/>
            <person name="Ohtoshi R."/>
            <person name="Tomita M."/>
            <person name="Numata K."/>
            <person name="Arakawa K."/>
        </authorList>
    </citation>
    <scope>NUCLEOTIDE SEQUENCE [LARGE SCALE GENOMIC DNA]</scope>
</reference>
<accession>A0A4C1ZRG4</accession>
<gene>
    <name evidence="2" type="ORF">EVAR_58219_1</name>
</gene>
<keyword evidence="3" id="KW-1185">Reference proteome</keyword>
<dbReference type="EMBL" id="BGZK01002008">
    <property type="protein sequence ID" value="GBP89559.1"/>
    <property type="molecule type" value="Genomic_DNA"/>
</dbReference>
<comment type="caution">
    <text evidence="2">The sequence shown here is derived from an EMBL/GenBank/DDBJ whole genome shotgun (WGS) entry which is preliminary data.</text>
</comment>
<feature type="compositionally biased region" description="Basic and acidic residues" evidence="1">
    <location>
        <begin position="316"/>
        <end position="333"/>
    </location>
</feature>
<evidence type="ECO:0000313" key="3">
    <source>
        <dbReference type="Proteomes" id="UP000299102"/>
    </source>
</evidence>
<feature type="region of interest" description="Disordered" evidence="1">
    <location>
        <begin position="300"/>
        <end position="333"/>
    </location>
</feature>
<evidence type="ECO:0000313" key="2">
    <source>
        <dbReference type="EMBL" id="GBP89559.1"/>
    </source>
</evidence>
<dbReference type="Proteomes" id="UP000299102">
    <property type="component" value="Unassembled WGS sequence"/>
</dbReference>
<dbReference type="AlphaFoldDB" id="A0A4C1ZRG4"/>
<organism evidence="2 3">
    <name type="scientific">Eumeta variegata</name>
    <name type="common">Bagworm moth</name>
    <name type="synonym">Eumeta japonica</name>
    <dbReference type="NCBI Taxonomy" id="151549"/>
    <lineage>
        <taxon>Eukaryota</taxon>
        <taxon>Metazoa</taxon>
        <taxon>Ecdysozoa</taxon>
        <taxon>Arthropoda</taxon>
        <taxon>Hexapoda</taxon>
        <taxon>Insecta</taxon>
        <taxon>Pterygota</taxon>
        <taxon>Neoptera</taxon>
        <taxon>Endopterygota</taxon>
        <taxon>Lepidoptera</taxon>
        <taxon>Glossata</taxon>
        <taxon>Ditrysia</taxon>
        <taxon>Tineoidea</taxon>
        <taxon>Psychidae</taxon>
        <taxon>Oiketicinae</taxon>
        <taxon>Eumeta</taxon>
    </lineage>
</organism>
<name>A0A4C1ZRG4_EUMVA</name>
<sequence>MASNLLLLGHTPFSSINCLTVATFSSVIANTVMVKFCTPSPYSAQMRCFPPKSILKTSSAVLRRHGFLAVWRRLMMDSVFFQTSLFSRASQCDGCNATVSDAPLPLHFIGDGSGGDWRTISYEMVCIGFEETDQVEIEERQITRWRRIRWRLENDKLRDGDGSGGDWRTISYEMVCIGFEETDQVEIKEPQITRCYASISYATPWDRREKNPSQLYAYRGVFAVRVEGDNKPNELPRTRVRGVCPTFTEQRVGWLLSVPQCIGALRTLCIAADRHGMPARDRPMDATRWASRDRELCGDSARAESHSGVPGARGACRGDDRLRSESQPEPPERCIEDVPSFDSNQLLNEVFDIKLYAVEIGIYADSPKSDCHDVVDELRKIAAICSVLSYGKGVRYPWPRPLVEFAQYAPNTQQGYETSSVRNAKLGFLKNRRYIRFCFGSETSWERNFKDGSLHYMREETHNVEKRRKRAMDIAATGVEQKKVTCTQRQNKISLLGQKYLTRVFTIGTNFTQCPQRSRCNRDWKVRAGSQRCGTRRADVSLAASTRSRTT</sequence>